<organism evidence="1">
    <name type="scientific">Zeugodacus cucurbitae</name>
    <name type="common">Melon fruit fly</name>
    <name type="synonym">Bactrocera cucurbitae</name>
    <dbReference type="NCBI Taxonomy" id="28588"/>
    <lineage>
        <taxon>Eukaryota</taxon>
        <taxon>Metazoa</taxon>
        <taxon>Ecdysozoa</taxon>
        <taxon>Arthropoda</taxon>
        <taxon>Hexapoda</taxon>
        <taxon>Insecta</taxon>
        <taxon>Pterygota</taxon>
        <taxon>Neoptera</taxon>
        <taxon>Endopterygota</taxon>
        <taxon>Diptera</taxon>
        <taxon>Brachycera</taxon>
        <taxon>Muscomorpha</taxon>
        <taxon>Tephritoidea</taxon>
        <taxon>Tephritidae</taxon>
        <taxon>Zeugodacus</taxon>
        <taxon>Zeugodacus</taxon>
    </lineage>
</organism>
<name>A0A0A1XB71_ZEUCU</name>
<dbReference type="AlphaFoldDB" id="A0A0A1XB71"/>
<gene>
    <name evidence="1" type="primary">KIF2C</name>
    <name evidence="1" type="ORF">g.46651</name>
</gene>
<reference evidence="1" key="2">
    <citation type="journal article" date="2015" name="Gigascience">
        <title>Reconstructing a comprehensive transcriptome assembly of a white-pupal translocated strain of the pest fruit fly Bactrocera cucurbitae.</title>
        <authorList>
            <person name="Sim S.B."/>
            <person name="Calla B."/>
            <person name="Hall B."/>
            <person name="DeRego T."/>
            <person name="Geib S.M."/>
        </authorList>
    </citation>
    <scope>NUCLEOTIDE SEQUENCE</scope>
</reference>
<accession>A0A0A1XB71</accession>
<evidence type="ECO:0000313" key="1">
    <source>
        <dbReference type="EMBL" id="JAD08246.1"/>
    </source>
</evidence>
<protein>
    <submittedName>
        <fullName evidence="1">Kinesin-like protein KIF2C</fullName>
    </submittedName>
</protein>
<proteinExistence type="predicted"/>
<dbReference type="EMBL" id="GBXI01006046">
    <property type="protein sequence ID" value="JAD08246.1"/>
    <property type="molecule type" value="Transcribed_RNA"/>
</dbReference>
<reference evidence="1" key="1">
    <citation type="submission" date="2014-11" db="EMBL/GenBank/DDBJ databases">
        <authorList>
            <person name="Geib S."/>
        </authorList>
    </citation>
    <scope>NUCLEOTIDE SEQUENCE</scope>
</reference>
<sequence length="155" mass="16989">METQLTTWFSCNEETQCYDSNNNNNNNAHPLYQVSKLNALPAYGGDNRPALPPSNVKRKAHDLENRLNFQLPNAADHPANKHLVAPPVYTAPDITHKRPMPTPASTFARLATPEVDETELDMRGARALPPDTGSDHSGGSNETVLIDDVIVYADA</sequence>